<dbReference type="Pfam" id="PF00565">
    <property type="entry name" value="SNase"/>
    <property type="match status" value="1"/>
</dbReference>
<dbReference type="SUPFAM" id="SSF50199">
    <property type="entry name" value="Staphylococcal nuclease"/>
    <property type="match status" value="1"/>
</dbReference>
<comment type="caution">
    <text evidence="5">The sequence shown here is derived from an EMBL/GenBank/DDBJ whole genome shotgun (WGS) entry which is preliminary data.</text>
</comment>
<dbReference type="InterPro" id="IPR035437">
    <property type="entry name" value="SNase_OB-fold_sf"/>
</dbReference>
<dbReference type="InterPro" id="IPR016071">
    <property type="entry name" value="Staphylococal_nuclease_OB-fold"/>
</dbReference>
<keyword evidence="6" id="KW-1185">Reference proteome</keyword>
<accession>A0ABX0WKA4</accession>
<dbReference type="RefSeq" id="WP_167682724.1">
    <property type="nucleotide sequence ID" value="NZ_JAATWB010000013.1"/>
</dbReference>
<dbReference type="Gene3D" id="2.40.50.90">
    <property type="match status" value="1"/>
</dbReference>
<dbReference type="Proteomes" id="UP000720344">
    <property type="component" value="Unassembled WGS sequence"/>
</dbReference>
<keyword evidence="3" id="KW-0378">Hydrolase</keyword>
<evidence type="ECO:0000259" key="4">
    <source>
        <dbReference type="PROSITE" id="PS50830"/>
    </source>
</evidence>
<dbReference type="PANTHER" id="PTHR12302:SF3">
    <property type="entry name" value="SERINE_THREONINE-PROTEIN KINASE 31"/>
    <property type="match status" value="1"/>
</dbReference>
<evidence type="ECO:0000256" key="2">
    <source>
        <dbReference type="ARBA" id="ARBA00022759"/>
    </source>
</evidence>
<name>A0ABX0WKA4_9RHOO</name>
<feature type="domain" description="TNase-like" evidence="4">
    <location>
        <begin position="30"/>
        <end position="156"/>
    </location>
</feature>
<keyword evidence="1" id="KW-0540">Nuclease</keyword>
<protein>
    <submittedName>
        <fullName evidence="5">Thermonuclease family protein</fullName>
    </submittedName>
</protein>
<evidence type="ECO:0000313" key="5">
    <source>
        <dbReference type="EMBL" id="NJA90147.1"/>
    </source>
</evidence>
<organism evidence="5 6">
    <name type="scientific">Rhodocyclus gracilis</name>
    <dbReference type="NCBI Taxonomy" id="2929842"/>
    <lineage>
        <taxon>Bacteria</taxon>
        <taxon>Pseudomonadati</taxon>
        <taxon>Pseudomonadota</taxon>
        <taxon>Betaproteobacteria</taxon>
        <taxon>Rhodocyclales</taxon>
        <taxon>Rhodocyclaceae</taxon>
        <taxon>Rhodocyclus</taxon>
    </lineage>
</organism>
<dbReference type="EMBL" id="JAATWB010000013">
    <property type="protein sequence ID" value="NJA90147.1"/>
    <property type="molecule type" value="Genomic_DNA"/>
</dbReference>
<gene>
    <name evidence="5" type="ORF">HCX48_13080</name>
</gene>
<evidence type="ECO:0000313" key="6">
    <source>
        <dbReference type="Proteomes" id="UP000720344"/>
    </source>
</evidence>
<dbReference type="PANTHER" id="PTHR12302">
    <property type="entry name" value="EBNA2 BINDING PROTEIN P100"/>
    <property type="match status" value="1"/>
</dbReference>
<sequence>MLHHTRVPLFLIIGLWCASVDAKEPSYQAFEAIGPVINVHDGDTLKLWTEERIVTVRFSGSDTPETGQAYWRVARDRLRALVRGQPTTISCYKKDMHARDVCRVYVGTQDVGLEMVREGLAWHAYQFDDEQTSAERVAYKNAESDARAKGLGLWADSAPMPPWECRKLRRTGRRCR</sequence>
<reference evidence="6" key="1">
    <citation type="submission" date="2020-03" db="EMBL/GenBank/DDBJ databases">
        <title>Whole-genome sequence of the purple nonsulfur bacterium Rhodocyclus tenuis DSM112.</title>
        <authorList>
            <person name="Kyndt J.A."/>
            <person name="Meyer T.E."/>
        </authorList>
    </citation>
    <scope>NUCLEOTIDE SEQUENCE [LARGE SCALE GENOMIC DNA]</scope>
    <source>
        <strain evidence="6">DSM 112</strain>
    </source>
</reference>
<evidence type="ECO:0000256" key="3">
    <source>
        <dbReference type="ARBA" id="ARBA00022801"/>
    </source>
</evidence>
<evidence type="ECO:0000256" key="1">
    <source>
        <dbReference type="ARBA" id="ARBA00022722"/>
    </source>
</evidence>
<proteinExistence type="predicted"/>
<dbReference type="SMART" id="SM00318">
    <property type="entry name" value="SNc"/>
    <property type="match status" value="1"/>
</dbReference>
<keyword evidence="2" id="KW-0255">Endonuclease</keyword>
<dbReference type="PROSITE" id="PS50830">
    <property type="entry name" value="TNASE_3"/>
    <property type="match status" value="1"/>
</dbReference>